<dbReference type="STRING" id="796606.BMMGA3_07740"/>
<gene>
    <name evidence="1" type="ORF">BMMGA3_07740</name>
</gene>
<evidence type="ECO:0000313" key="2">
    <source>
        <dbReference type="Proteomes" id="UP000027602"/>
    </source>
</evidence>
<dbReference type="RefSeq" id="WP_004433866.1">
    <property type="nucleotide sequence ID" value="NZ_ADWW01000002.1"/>
</dbReference>
<evidence type="ECO:0000313" key="1">
    <source>
        <dbReference type="EMBL" id="AIE59956.1"/>
    </source>
</evidence>
<dbReference type="AlphaFoldDB" id="I3E859"/>
<accession>I3E859</accession>
<name>I3E859_BACMM</name>
<dbReference type="EMBL" id="CP007739">
    <property type="protein sequence ID" value="AIE59956.1"/>
    <property type="molecule type" value="Genomic_DNA"/>
</dbReference>
<reference evidence="1 2" key="1">
    <citation type="journal article" date="2015" name="BMC Genomics">
        <title>Transcriptome analysis of thermophilic methylotrophic Bacillus methanolicus MGA3 using RNA-sequencing provides detailed insights into its previously uncharted transcriptional landscape.</title>
        <authorList>
            <person name="Irla M."/>
            <person name="Neshat A."/>
            <person name="Brautaset T."/>
            <person name="Ruckert C."/>
            <person name="Kalinowski J."/>
            <person name="Wendisch V.F."/>
        </authorList>
    </citation>
    <scope>NUCLEOTIDE SEQUENCE [LARGE SCALE GENOMIC DNA]</scope>
    <source>
        <strain evidence="2">MGA3 / ATCC 53907</strain>
    </source>
</reference>
<keyword evidence="2" id="KW-1185">Reference proteome</keyword>
<protein>
    <submittedName>
        <fullName evidence="1">Uncharacterized protein</fullName>
    </submittedName>
</protein>
<dbReference type="Proteomes" id="UP000027602">
    <property type="component" value="Chromosome"/>
</dbReference>
<organism evidence="1 2">
    <name type="scientific">Bacillus methanolicus (strain MGA3 / ATCC 53907)</name>
    <dbReference type="NCBI Taxonomy" id="796606"/>
    <lineage>
        <taxon>Bacteria</taxon>
        <taxon>Bacillati</taxon>
        <taxon>Bacillota</taxon>
        <taxon>Bacilli</taxon>
        <taxon>Bacillales</taxon>
        <taxon>Bacillaceae</taxon>
        <taxon>Bacillus</taxon>
    </lineage>
</organism>
<dbReference type="KEGG" id="bmet:BMMGA3_07740"/>
<sequence length="693" mass="80444">MLKFLGVINSDKVNKYNMRFTVGSLESAYSDNWKWGVPSFLNHDHLKPIAWSLVCALYFEPGMVRTANLTYVPENDSESKLIGSQIQKYYIEKTTEFISPYKNELLKRLKPYLSRDYKFCATESAAVIDKGIAKRVFPEIFETDDKHGLVLLSKLNPVAPGIFERDGLLIYASSFFRRSFSRLNTLNTPFLKRFQEISLSRQLNSKIALDPDMVGLADSLHEVFEFQYWWGPLFNEKLDDIPNGVSIHKSNQKDIIFTDIESTEFWWYEQDGRKTFECEEVVTRPSLGISDTSYGCRFVHSMIDQHSNEPFHLDGAIRIYDEEKILKRWDVDISNSGKDTEYIKIWRLDGNISVSEWKELISHYYRDNMLVGEYFGGKDNLKDFKPELLVKENNTAPLSEYVPTHMEKGEGIRIALSYHARTSERNTRRKIRVTNSLELNNSRVRYVEADTLEIIKKLRKRGETLNVPPNTEIIAFEDMLINFPLFLHRGSQAVRDANVTLDVIHELCCSWRDRHDDRAITFNIGIEYDTKEAVFSFAGHIDDLIKWFNFSGSRFPSQESEIGLWCETAAKFLTDNFPESNDKPKLGELLNSSGMLHFERRFLSPKDYELYMDEKNKAVGVEIKMLRSETEVVKEIKNGHLQVAPAFIVTKSECSKCGSEYRFCDCSKYIENDVVEIMQKVWCIGVFWTKRKA</sequence>
<dbReference type="eggNOG" id="ENOG502Z9P5">
    <property type="taxonomic scope" value="Bacteria"/>
</dbReference>
<proteinExistence type="predicted"/>
<dbReference type="HOGENOM" id="CLU_397241_0_0_9"/>